<feature type="region of interest" description="Disordered" evidence="1">
    <location>
        <begin position="1"/>
        <end position="24"/>
    </location>
</feature>
<accession>A0ABX8Y6W8</accession>
<gene>
    <name evidence="2" type="ORF">K1J60_44710</name>
</gene>
<evidence type="ECO:0000313" key="2">
    <source>
        <dbReference type="EMBL" id="QYX83568.1"/>
    </source>
</evidence>
<geneLocation type="plasmid" evidence="2 3">
    <name>unnamed2</name>
</geneLocation>
<reference evidence="2 3" key="1">
    <citation type="submission" date="2021-08" db="EMBL/GenBank/DDBJ databases">
        <authorList>
            <person name="Ping M."/>
        </authorList>
    </citation>
    <scope>NUCLEOTIDE SEQUENCE [LARGE SCALE GENOMIC DNA]</scope>
    <source>
        <strain evidence="2 3">MG28</strain>
        <plasmid evidence="2 3">unnamed2</plasmid>
    </source>
</reference>
<evidence type="ECO:0000256" key="1">
    <source>
        <dbReference type="SAM" id="MobiDB-lite"/>
    </source>
</evidence>
<dbReference type="RefSeq" id="WP_220652032.1">
    <property type="nucleotide sequence ID" value="NZ_CP080648.1"/>
</dbReference>
<organism evidence="2 3">
    <name type="scientific">Streptomyces akebiae</name>
    <dbReference type="NCBI Taxonomy" id="2865673"/>
    <lineage>
        <taxon>Bacteria</taxon>
        <taxon>Bacillati</taxon>
        <taxon>Actinomycetota</taxon>
        <taxon>Actinomycetes</taxon>
        <taxon>Kitasatosporales</taxon>
        <taxon>Streptomycetaceae</taxon>
        <taxon>Streptomyces</taxon>
    </lineage>
</organism>
<proteinExistence type="predicted"/>
<evidence type="ECO:0000313" key="3">
    <source>
        <dbReference type="Proteomes" id="UP000827138"/>
    </source>
</evidence>
<dbReference type="EMBL" id="CP080648">
    <property type="protein sequence ID" value="QYX83568.1"/>
    <property type="molecule type" value="Genomic_DNA"/>
</dbReference>
<dbReference type="Proteomes" id="UP000827138">
    <property type="component" value="Plasmid unnamed2"/>
</dbReference>
<keyword evidence="2" id="KW-0614">Plasmid</keyword>
<protein>
    <submittedName>
        <fullName evidence="2">Uncharacterized protein</fullName>
    </submittedName>
</protein>
<name>A0ABX8Y6W8_9ACTN</name>
<keyword evidence="3" id="KW-1185">Reference proteome</keyword>
<sequence>MRSSQGLERPRELAGQSEPGVGLTAETVGPAVSYVPLSRRAFGMAAEAGEEPSSAPMAATALEPTRTMTFEECKKGLGSSKAFCEVAVVLQGLDSMSRAARSSCSLMTVGSRRA</sequence>